<evidence type="ECO:0000313" key="4">
    <source>
        <dbReference type="EMBL" id="CBH11523.1"/>
    </source>
</evidence>
<organism evidence="4 5">
    <name type="scientific">Trypanosoma brucei gambiense (strain MHOM/CI/86/DAL972)</name>
    <dbReference type="NCBI Taxonomy" id="679716"/>
    <lineage>
        <taxon>Eukaryota</taxon>
        <taxon>Discoba</taxon>
        <taxon>Euglenozoa</taxon>
        <taxon>Kinetoplastea</taxon>
        <taxon>Metakinetoplastina</taxon>
        <taxon>Trypanosomatida</taxon>
        <taxon>Trypanosomatidae</taxon>
        <taxon>Trypanosoma</taxon>
    </lineage>
</organism>
<feature type="chain" id="PRO_5003004760" evidence="3">
    <location>
        <begin position="29"/>
        <end position="329"/>
    </location>
</feature>
<gene>
    <name evidence="4" type="ORF">TbgDal_VI30</name>
</gene>
<keyword evidence="2" id="KW-0472">Membrane</keyword>
<dbReference type="InterPro" id="IPR031797">
    <property type="entry name" value="DUF5075"/>
</dbReference>
<dbReference type="Proteomes" id="UP000002316">
    <property type="component" value="Chromosome 6"/>
</dbReference>
<dbReference type="PANTHER" id="PTHR35613">
    <property type="entry name" value="C-TYPE LECTIN DOMAIN-CONTAINING PROTEIN"/>
    <property type="match status" value="1"/>
</dbReference>
<keyword evidence="2" id="KW-0812">Transmembrane</keyword>
<evidence type="ECO:0000256" key="1">
    <source>
        <dbReference type="SAM" id="MobiDB-lite"/>
    </source>
</evidence>
<evidence type="ECO:0000256" key="3">
    <source>
        <dbReference type="SAM" id="SignalP"/>
    </source>
</evidence>
<reference evidence="5" key="1">
    <citation type="journal article" date="2010" name="PLoS Negl. Trop. Dis.">
        <title>The genome sequence of Trypanosoma brucei gambiense, causative agent of chronic human african trypanosomiasis.</title>
        <authorList>
            <person name="Jackson A.P."/>
            <person name="Sanders M."/>
            <person name="Berry A."/>
            <person name="McQuillan J."/>
            <person name="Aslett M.A."/>
            <person name="Quail M.A."/>
            <person name="Chukualim B."/>
            <person name="Capewell P."/>
            <person name="MacLeod A."/>
            <person name="Melville S.E."/>
            <person name="Gibson W."/>
            <person name="Barry J.D."/>
            <person name="Berriman M."/>
            <person name="Hertz-Fowler C."/>
        </authorList>
    </citation>
    <scope>NUCLEOTIDE SEQUENCE [LARGE SCALE GENOMIC DNA]</scope>
    <source>
        <strain evidence="5">MHOM/CI/86/DAL972</strain>
    </source>
</reference>
<dbReference type="SUPFAM" id="SSF56436">
    <property type="entry name" value="C-type lectin-like"/>
    <property type="match status" value="1"/>
</dbReference>
<dbReference type="PANTHER" id="PTHR35613:SF2">
    <property type="entry name" value="C-TYPE LECTIN DOMAIN-CONTAINING PROTEIN"/>
    <property type="match status" value="1"/>
</dbReference>
<feature type="signal peptide" evidence="3">
    <location>
        <begin position="1"/>
        <end position="28"/>
    </location>
</feature>
<dbReference type="RefSeq" id="XP_011773809.1">
    <property type="nucleotide sequence ID" value="XM_011775507.1"/>
</dbReference>
<evidence type="ECO:0000313" key="5">
    <source>
        <dbReference type="Proteomes" id="UP000002316"/>
    </source>
</evidence>
<accession>C9ZQ44</accession>
<feature type="region of interest" description="Disordered" evidence="1">
    <location>
        <begin position="275"/>
        <end position="298"/>
    </location>
</feature>
<dbReference type="GeneID" id="23861949"/>
<keyword evidence="3" id="KW-0732">Signal</keyword>
<sequence>MGTEISMTACGFARMVVLFTALLQCLSGSSHLFAFGKVYPTAYVKEYILFPNRKFWHGGDYLVDYSNSVHICREAGGTLATDHSQATNECLTAYHLSVADGPFIYSYLGGDATYSASAAQDAGSRCTAGDYDTSLNCVYRWNSGLFEASGIEGNGVAFWRGSYTYKSGSGALGGYPSFFAQSYPQDGQLHVMGWYTNVTKWFGWFDGGEVSGNKPGGKAPGYKSLTYFAALCEVTVPQPSNPVPGNGNSPANEDEVSGNGNSTANEELAVINESLHSDEESTNSQDQPSATPKPKGEAETTLTSLSHITICVGGELCLLIVFFSLAIVC</sequence>
<dbReference type="KEGG" id="tbg:TbgDal_VI30"/>
<dbReference type="OrthoDB" id="252801at2759"/>
<keyword evidence="2" id="KW-1133">Transmembrane helix</keyword>
<proteinExistence type="predicted"/>
<dbReference type="AlphaFoldDB" id="C9ZQ44"/>
<feature type="transmembrane region" description="Helical" evidence="2">
    <location>
        <begin position="305"/>
        <end position="328"/>
    </location>
</feature>
<protein>
    <submittedName>
        <fullName evidence="4">Uncharacterized protein</fullName>
    </submittedName>
</protein>
<evidence type="ECO:0000256" key="2">
    <source>
        <dbReference type="SAM" id="Phobius"/>
    </source>
</evidence>
<dbReference type="InterPro" id="IPR016187">
    <property type="entry name" value="CTDL_fold"/>
</dbReference>
<dbReference type="VEuPathDB" id="TriTrypDB:Tbg972.6.30"/>
<name>C9ZQ44_TRYB9</name>
<dbReference type="EMBL" id="FN554969">
    <property type="protein sequence ID" value="CBH11523.1"/>
    <property type="molecule type" value="Genomic_DNA"/>
</dbReference>
<dbReference type="Pfam" id="PF16825">
    <property type="entry name" value="DUF5075"/>
    <property type="match status" value="1"/>
</dbReference>
<feature type="region of interest" description="Disordered" evidence="1">
    <location>
        <begin position="239"/>
        <end position="262"/>
    </location>
</feature>